<dbReference type="InterPro" id="IPR036388">
    <property type="entry name" value="WH-like_DNA-bd_sf"/>
</dbReference>
<dbReference type="PIRSF" id="PIRSF005739">
    <property type="entry name" value="O-mtase"/>
    <property type="match status" value="1"/>
</dbReference>
<dbReference type="InterPro" id="IPR001077">
    <property type="entry name" value="COMT_C"/>
</dbReference>
<dbReference type="Proteomes" id="UP000313066">
    <property type="component" value="Unassembled WGS sequence"/>
</dbReference>
<keyword evidence="2 7" id="KW-0808">Transferase</keyword>
<reference evidence="7 8" key="1">
    <citation type="submission" date="2019-10" db="EMBL/GenBank/DDBJ databases">
        <title>Nonomuraea sp. nov., isolated from Phyllanthus amarus.</title>
        <authorList>
            <person name="Klykleung N."/>
            <person name="Tanasupawat S."/>
        </authorList>
    </citation>
    <scope>NUCLEOTIDE SEQUENCE [LARGE SCALE GENOMIC DNA]</scope>
    <source>
        <strain evidence="7 8">CR1-09</strain>
    </source>
</reference>
<dbReference type="GO" id="GO:0008171">
    <property type="term" value="F:O-methyltransferase activity"/>
    <property type="evidence" value="ECO:0007669"/>
    <property type="project" value="InterPro"/>
</dbReference>
<dbReference type="Pfam" id="PF00891">
    <property type="entry name" value="Methyltransf_2"/>
    <property type="match status" value="1"/>
</dbReference>
<evidence type="ECO:0000256" key="4">
    <source>
        <dbReference type="PIRSR" id="PIRSR005739-1"/>
    </source>
</evidence>
<dbReference type="CDD" id="cd02440">
    <property type="entry name" value="AdoMet_MTases"/>
    <property type="match status" value="1"/>
</dbReference>
<dbReference type="InterPro" id="IPR029063">
    <property type="entry name" value="SAM-dependent_MTases_sf"/>
</dbReference>
<proteinExistence type="predicted"/>
<keyword evidence="1 7" id="KW-0489">Methyltransferase</keyword>
<sequence length="368" mass="39994">MATVPVDDPTWKDVFMALAELTGTSDSPTTAVKLFQSITAHHVSSAVHVAARLGLADLVAAGPVGFEQLATATKTDAFALRRLLRLLVSSGVFTEPEPGLYGLTRVGEHLRTDRADSLHSFALMMANPRNQQRWGELADCVRTGASRVPEEHKGDPFKQMPPHILELLGKTMTFFVSHTAQAVVQAYDFGRFGTLVELGAGEGILISAILAANPGLRGIMFDLPYMAENAKRRMAGNPVADRCEIVGGDFFDAVPAGGDAYLLNNVIHDWDDERSVEIMTNCYNQLKPGGRLLVVETQYPERFDDSIASRIAARSDVNMMVNANAKERSAAEFQALVSAAGFRPGRIIEIRPAWTGVRSSMIVEAVRP</sequence>
<dbReference type="GO" id="GO:0032259">
    <property type="term" value="P:methylation"/>
    <property type="evidence" value="ECO:0007669"/>
    <property type="project" value="UniProtKB-KW"/>
</dbReference>
<dbReference type="PROSITE" id="PS51683">
    <property type="entry name" value="SAM_OMT_II"/>
    <property type="match status" value="1"/>
</dbReference>
<dbReference type="GO" id="GO:0046983">
    <property type="term" value="F:protein dimerization activity"/>
    <property type="evidence" value="ECO:0007669"/>
    <property type="project" value="InterPro"/>
</dbReference>
<feature type="domain" description="O-methyltransferase C-terminal" evidence="5">
    <location>
        <begin position="134"/>
        <end position="343"/>
    </location>
</feature>
<keyword evidence="8" id="KW-1185">Reference proteome</keyword>
<evidence type="ECO:0000259" key="5">
    <source>
        <dbReference type="Pfam" id="PF00891"/>
    </source>
</evidence>
<feature type="domain" description="O-methyltransferase dimerisation" evidence="6">
    <location>
        <begin position="36"/>
        <end position="110"/>
    </location>
</feature>
<dbReference type="Pfam" id="PF08100">
    <property type="entry name" value="Dimerisation"/>
    <property type="match status" value="1"/>
</dbReference>
<dbReference type="AlphaFoldDB" id="A0A5N6BCM6"/>
<dbReference type="Gene3D" id="3.40.50.150">
    <property type="entry name" value="Vaccinia Virus protein VP39"/>
    <property type="match status" value="1"/>
</dbReference>
<keyword evidence="3" id="KW-0949">S-adenosyl-L-methionine</keyword>
<dbReference type="InterPro" id="IPR012967">
    <property type="entry name" value="COMT_dimerisation"/>
</dbReference>
<dbReference type="PANTHER" id="PTHR43712">
    <property type="entry name" value="PUTATIVE (AFU_ORTHOLOGUE AFUA_4G14580)-RELATED"/>
    <property type="match status" value="1"/>
</dbReference>
<evidence type="ECO:0000256" key="1">
    <source>
        <dbReference type="ARBA" id="ARBA00022603"/>
    </source>
</evidence>
<dbReference type="PANTHER" id="PTHR43712:SF2">
    <property type="entry name" value="O-METHYLTRANSFERASE CICE"/>
    <property type="match status" value="1"/>
</dbReference>
<feature type="active site" description="Proton acceptor" evidence="4">
    <location>
        <position position="268"/>
    </location>
</feature>
<dbReference type="EMBL" id="VDMA02000028">
    <property type="protein sequence ID" value="KAB8178296.1"/>
    <property type="molecule type" value="Genomic_DNA"/>
</dbReference>
<evidence type="ECO:0000256" key="3">
    <source>
        <dbReference type="ARBA" id="ARBA00022691"/>
    </source>
</evidence>
<name>A0A5N6BCM6_9ACTN</name>
<dbReference type="SUPFAM" id="SSF46785">
    <property type="entry name" value="Winged helix' DNA-binding domain"/>
    <property type="match status" value="1"/>
</dbReference>
<evidence type="ECO:0000256" key="2">
    <source>
        <dbReference type="ARBA" id="ARBA00022679"/>
    </source>
</evidence>
<organism evidence="7 8">
    <name type="scientific">Microbispora catharanthi</name>
    <dbReference type="NCBI Taxonomy" id="1712871"/>
    <lineage>
        <taxon>Bacteria</taxon>
        <taxon>Bacillati</taxon>
        <taxon>Actinomycetota</taxon>
        <taxon>Actinomycetes</taxon>
        <taxon>Streptosporangiales</taxon>
        <taxon>Streptosporangiaceae</taxon>
        <taxon>Microbispora</taxon>
    </lineage>
</organism>
<dbReference type="Gene3D" id="1.10.287.1350">
    <property type="match status" value="1"/>
</dbReference>
<dbReference type="Gene3D" id="1.10.10.10">
    <property type="entry name" value="Winged helix-like DNA-binding domain superfamily/Winged helix DNA-binding domain"/>
    <property type="match status" value="1"/>
</dbReference>
<evidence type="ECO:0000313" key="8">
    <source>
        <dbReference type="Proteomes" id="UP000313066"/>
    </source>
</evidence>
<evidence type="ECO:0000259" key="6">
    <source>
        <dbReference type="Pfam" id="PF08100"/>
    </source>
</evidence>
<accession>A0A5N6BCM6</accession>
<dbReference type="InterPro" id="IPR036390">
    <property type="entry name" value="WH_DNA-bd_sf"/>
</dbReference>
<gene>
    <name evidence="7" type="ORF">FH610_036605</name>
</gene>
<comment type="caution">
    <text evidence="7">The sequence shown here is derived from an EMBL/GenBank/DDBJ whole genome shotgun (WGS) entry which is preliminary data.</text>
</comment>
<evidence type="ECO:0000313" key="7">
    <source>
        <dbReference type="EMBL" id="KAB8178296.1"/>
    </source>
</evidence>
<dbReference type="InterPro" id="IPR016461">
    <property type="entry name" value="COMT-like"/>
</dbReference>
<protein>
    <submittedName>
        <fullName evidence="7">Methyltransferase</fullName>
    </submittedName>
</protein>
<dbReference type="SUPFAM" id="SSF53335">
    <property type="entry name" value="S-adenosyl-L-methionine-dependent methyltransferases"/>
    <property type="match status" value="1"/>
</dbReference>